<sequence>MDAVRVSALRESLAGTGWLESTRAFAGTLRHAVTRRTASDLLLVGTRSYEPWHLAAHLDDEAAWAGLPALAPVLVRHDVRPDSPAHLSHGLPRLAGARRGATVLVVARQEADEPLLDGVQDARRRGATVLALDTGERELAALAHERLSVPEAGEEPFDLVQHLVSAAAGETPGGRSRLGRLLHRLAGAPVQRW</sequence>
<dbReference type="RefSeq" id="WP_354639959.1">
    <property type="nucleotide sequence ID" value="NZ_CP159872.1"/>
</dbReference>
<evidence type="ECO:0000313" key="1">
    <source>
        <dbReference type="EMBL" id="XCM79363.1"/>
    </source>
</evidence>
<proteinExistence type="predicted"/>
<organism evidence="1">
    <name type="scientific">Kitasatospora camelliae</name>
    <dbReference type="NCBI Taxonomy" id="3156397"/>
    <lineage>
        <taxon>Bacteria</taxon>
        <taxon>Bacillati</taxon>
        <taxon>Actinomycetota</taxon>
        <taxon>Actinomycetes</taxon>
        <taxon>Kitasatosporales</taxon>
        <taxon>Streptomycetaceae</taxon>
        <taxon>Kitasatospora</taxon>
    </lineage>
</organism>
<dbReference type="AlphaFoldDB" id="A0AAU8JSU8"/>
<name>A0AAU8JSU8_9ACTN</name>
<evidence type="ECO:0008006" key="2">
    <source>
        <dbReference type="Google" id="ProtNLM"/>
    </source>
</evidence>
<dbReference type="KEGG" id="kcm:ABWK59_10695"/>
<reference evidence="1" key="1">
    <citation type="submission" date="2024-06" db="EMBL/GenBank/DDBJ databases">
        <title>The genome sequences of Kitasatospora sp. strain HUAS MG31.</title>
        <authorList>
            <person name="Mo P."/>
        </authorList>
    </citation>
    <scope>NUCLEOTIDE SEQUENCE</scope>
    <source>
        <strain evidence="1">HUAS MG31</strain>
    </source>
</reference>
<protein>
    <recommendedName>
        <fullName evidence="2">SIS domain-containing protein</fullName>
    </recommendedName>
</protein>
<dbReference type="EMBL" id="CP159872">
    <property type="protein sequence ID" value="XCM79363.1"/>
    <property type="molecule type" value="Genomic_DNA"/>
</dbReference>
<gene>
    <name evidence="1" type="ORF">ABWK59_10695</name>
</gene>
<accession>A0AAU8JSU8</accession>